<gene>
    <name evidence="2" type="ORF">LX95_02653</name>
</gene>
<accession>A0A2W7HV64</accession>
<feature type="signal peptide" evidence="1">
    <location>
        <begin position="1"/>
        <end position="19"/>
    </location>
</feature>
<evidence type="ECO:0000313" key="3">
    <source>
        <dbReference type="Proteomes" id="UP000249542"/>
    </source>
</evidence>
<keyword evidence="2" id="KW-0378">Hydrolase</keyword>
<feature type="chain" id="PRO_5016051792" evidence="1">
    <location>
        <begin position="20"/>
        <end position="494"/>
    </location>
</feature>
<keyword evidence="2" id="KW-0645">Protease</keyword>
<dbReference type="Proteomes" id="UP000249542">
    <property type="component" value="Unassembled WGS sequence"/>
</dbReference>
<name>A0A2W7HV64_9FLAO</name>
<protein>
    <submittedName>
        <fullName evidence="2">Carboxypeptidase-like protein</fullName>
    </submittedName>
</protein>
<keyword evidence="1" id="KW-0732">Signal</keyword>
<evidence type="ECO:0000256" key="1">
    <source>
        <dbReference type="SAM" id="SignalP"/>
    </source>
</evidence>
<dbReference type="SUPFAM" id="SSF49464">
    <property type="entry name" value="Carboxypeptidase regulatory domain-like"/>
    <property type="match status" value="1"/>
</dbReference>
<dbReference type="EMBL" id="QKYV01000008">
    <property type="protein sequence ID" value="PZW38631.1"/>
    <property type="molecule type" value="Genomic_DNA"/>
</dbReference>
<organism evidence="2 3">
    <name type="scientific">Mesonia algae</name>
    <dbReference type="NCBI Taxonomy" id="213248"/>
    <lineage>
        <taxon>Bacteria</taxon>
        <taxon>Pseudomonadati</taxon>
        <taxon>Bacteroidota</taxon>
        <taxon>Flavobacteriia</taxon>
        <taxon>Flavobacteriales</taxon>
        <taxon>Flavobacteriaceae</taxon>
        <taxon>Mesonia</taxon>
    </lineage>
</organism>
<keyword evidence="3" id="KW-1185">Reference proteome</keyword>
<reference evidence="2 3" key="1">
    <citation type="submission" date="2018-06" db="EMBL/GenBank/DDBJ databases">
        <title>Genomic Encyclopedia of Archaeal and Bacterial Type Strains, Phase II (KMG-II): from individual species to whole genera.</title>
        <authorList>
            <person name="Goeker M."/>
        </authorList>
    </citation>
    <scope>NUCLEOTIDE SEQUENCE [LARGE SCALE GENOMIC DNA]</scope>
    <source>
        <strain evidence="2 3">DSM 15361</strain>
    </source>
</reference>
<dbReference type="AlphaFoldDB" id="A0A2W7HV64"/>
<proteinExistence type="predicted"/>
<dbReference type="Pfam" id="PF13715">
    <property type="entry name" value="CarbopepD_reg_2"/>
    <property type="match status" value="1"/>
</dbReference>
<dbReference type="RefSeq" id="WP_111541917.1">
    <property type="nucleotide sequence ID" value="NZ_QKYV01000008.1"/>
</dbReference>
<comment type="caution">
    <text evidence="2">The sequence shown here is derived from an EMBL/GenBank/DDBJ whole genome shotgun (WGS) entry which is preliminary data.</text>
</comment>
<sequence>MKQTTFLCIAFFFSASIYAQNLSGTLLSQKSNETIPYASVQIGENYGVITNNEGDFQINVDRFTGQDSLYFSSLGYKEKRIAVKDFQQEMKIYLSEDVNQLDDVYLVNKNLSSEEIMEKVNENISQNYNLQLKKFDVFVRNQTISKLLDTEFEVNKATFLEKKVRKKFNQSIDSLLSVNKNSLNTSYTESYTQILTGTEKDSLKVAVKKATQLKDESKAGNAEEFSSKVFKKIAQNLNSENTFKVKSGILPLEDSLKVGKAFKVNEKKKDSVFTKDIKESYASKINRSKNLNPGRFDFVKDYEDYTFTQKKITAYNGEMVYILNFQPDKGRAKYNGRLYISAETFAIIKAEYKLEEGKKAAGFNMKFLLGIKFSVDKDNGLVIFKRNAENTYDPVYLKRSTHQYVYLNRSLKFKENTDDRSNRIKFKFDLLVENETTEDQEILFVKSDSITEKTFDSFEENKGILVEKIKNYDSSIWEGYNIISPDRELEEFKY</sequence>
<dbReference type="GO" id="GO:0004180">
    <property type="term" value="F:carboxypeptidase activity"/>
    <property type="evidence" value="ECO:0007669"/>
    <property type="project" value="UniProtKB-KW"/>
</dbReference>
<dbReference type="InterPro" id="IPR008969">
    <property type="entry name" value="CarboxyPept-like_regulatory"/>
</dbReference>
<evidence type="ECO:0000313" key="2">
    <source>
        <dbReference type="EMBL" id="PZW38631.1"/>
    </source>
</evidence>
<keyword evidence="2" id="KW-0121">Carboxypeptidase</keyword>